<keyword evidence="2" id="KW-1185">Reference proteome</keyword>
<dbReference type="OrthoDB" id="1727081at2"/>
<dbReference type="Proteomes" id="UP000196053">
    <property type="component" value="Chromosome I"/>
</dbReference>
<dbReference type="AlphaFoldDB" id="A0A0K8J719"/>
<accession>A0A0K8J719</accession>
<gene>
    <name evidence="1" type="ORF">SD1D_1674</name>
</gene>
<evidence type="ECO:0000313" key="2">
    <source>
        <dbReference type="Proteomes" id="UP000196053"/>
    </source>
</evidence>
<proteinExistence type="predicted"/>
<reference evidence="2" key="1">
    <citation type="submission" date="2015-09" db="EMBL/GenBank/DDBJ databases">
        <authorList>
            <person name="Wibberg D."/>
        </authorList>
    </citation>
    <scope>NUCLEOTIDE SEQUENCE [LARGE SCALE GENOMIC DNA]</scope>
    <source>
        <strain evidence="2">SD1D</strain>
    </source>
</reference>
<dbReference type="KEGG" id="hsd:SD1D_1674"/>
<dbReference type="EMBL" id="LN879430">
    <property type="protein sequence ID" value="CUH93219.1"/>
    <property type="molecule type" value="Genomic_DNA"/>
</dbReference>
<sequence>MSKKLKSLYKDIIRNKNLQENIPNFFNLVADNYHTYSAVRLALDYYTYYEMYCDEKEQWSSQLLDSLSKINKLISDTALKNISGKELEEWVEELDEIRNKIIARMNLLTSYTDLFQIYEYALNRVEYRFKEMEQLEDDEEYAKDVLRFIFNSEDNLQINEMIKEIIGQLPIRITKQKYFDYLEDGLYELLGVQEDVFETYIYMVRSSAILDFIDDEKDTYPNLWEMKLNLEKINFKNITKEEYEGAIDLIYTAGLFLERETTAYYILMGIVNDVYTILICNPYVGLCEAGNKEKEEAAFSIIRYINLAFTGGREDDLSRETLNSFELLEGFQEEAEYDLISLEDALYHISDKHRNLVEAMMADKLLNTLLLCRDLLSGSLFIDLHKEKSYKTIDKERLQKEVDKLKDDLSAKFQNCDRMIMRAIMANTLNKLPVFFKNHSEVMDYVLYSLNKCSDLAEKYACIEIINEMMNY</sequence>
<dbReference type="RefSeq" id="WP_058258483.1">
    <property type="nucleotide sequence ID" value="NZ_DUPS01000069.1"/>
</dbReference>
<organism evidence="1 2">
    <name type="scientific">Herbinix luporum</name>
    <dbReference type="NCBI Taxonomy" id="1679721"/>
    <lineage>
        <taxon>Bacteria</taxon>
        <taxon>Bacillati</taxon>
        <taxon>Bacillota</taxon>
        <taxon>Clostridia</taxon>
        <taxon>Lachnospirales</taxon>
        <taxon>Lachnospiraceae</taxon>
        <taxon>Herbinix</taxon>
    </lineage>
</organism>
<protein>
    <submittedName>
        <fullName evidence="1">Uncharacterized protein</fullName>
    </submittedName>
</protein>
<name>A0A0K8J719_9FIRM</name>
<evidence type="ECO:0000313" key="1">
    <source>
        <dbReference type="EMBL" id="CUH93219.1"/>
    </source>
</evidence>